<dbReference type="Proteomes" id="UP000220611">
    <property type="component" value="Unassembled WGS sequence"/>
</dbReference>
<evidence type="ECO:0000313" key="5">
    <source>
        <dbReference type="Proteomes" id="UP000220611"/>
    </source>
</evidence>
<dbReference type="AlphaFoldDB" id="A7VUM6"/>
<dbReference type="eggNOG" id="COG0175">
    <property type="taxonomic scope" value="Bacteria"/>
</dbReference>
<organism evidence="2 4">
    <name type="scientific">[Clostridium] leptum DSM 753</name>
    <dbReference type="NCBI Taxonomy" id="428125"/>
    <lineage>
        <taxon>Bacteria</taxon>
        <taxon>Bacillati</taxon>
        <taxon>Bacillota</taxon>
        <taxon>Clostridia</taxon>
        <taxon>Eubacteriales</taxon>
        <taxon>Oscillospiraceae</taxon>
        <taxon>Oscillospiraceae incertae sedis</taxon>
    </lineage>
</organism>
<reference evidence="2 4" key="1">
    <citation type="submission" date="2007-08" db="EMBL/GenBank/DDBJ databases">
        <title>Draft genome sequence of Clostridium leptum (DSM 753).</title>
        <authorList>
            <person name="Sudarsanam P."/>
            <person name="Ley R."/>
            <person name="Guruge J."/>
            <person name="Turnbaugh P.J."/>
            <person name="Mahowald M."/>
            <person name="Liep D."/>
            <person name="Gordon J."/>
        </authorList>
    </citation>
    <scope>NUCLEOTIDE SEQUENCE [LARGE SCALE GENOMIC DNA]</scope>
    <source>
        <strain evidence="2 4">DSM 753</strain>
    </source>
</reference>
<protein>
    <submittedName>
        <fullName evidence="3">3'-phosphoadenosine 5'-phosphosulfate sulfotransferase (PAPS reductase)/FAD synthetase</fullName>
    </submittedName>
    <submittedName>
        <fullName evidence="2">Phosphoadenosine phosphosulfate reductase family protein</fullName>
    </submittedName>
</protein>
<dbReference type="Pfam" id="PF01507">
    <property type="entry name" value="PAPS_reduct"/>
    <property type="match status" value="1"/>
</dbReference>
<evidence type="ECO:0000313" key="2">
    <source>
        <dbReference type="EMBL" id="EDO60676.1"/>
    </source>
</evidence>
<evidence type="ECO:0000259" key="1">
    <source>
        <dbReference type="Pfam" id="PF01507"/>
    </source>
</evidence>
<reference evidence="2 4" key="2">
    <citation type="submission" date="2007-08" db="EMBL/GenBank/DDBJ databases">
        <authorList>
            <person name="Fulton L."/>
            <person name="Clifton S."/>
            <person name="Fulton B."/>
            <person name="Xu J."/>
            <person name="Minx P."/>
            <person name="Pepin K.H."/>
            <person name="Johnson M."/>
            <person name="Thiruvilangam P."/>
            <person name="Bhonagiri V."/>
            <person name="Nash W.E."/>
            <person name="Wang C."/>
            <person name="Mardis E.R."/>
            <person name="Wilson R.K."/>
        </authorList>
    </citation>
    <scope>NUCLEOTIDE SEQUENCE [LARGE SCALE GENOMIC DNA]</scope>
    <source>
        <strain evidence="2 4">DSM 753</strain>
    </source>
</reference>
<reference evidence="3 5" key="3">
    <citation type="submission" date="2017-07" db="EMBL/GenBank/DDBJ databases">
        <title>Prevalence of linear plasmids in Cutibacterium (Propionibacterium) acnes isolates obtained from prostatic tissue.</title>
        <authorList>
            <person name="Davidsson S."/>
            <person name="Carlsson J."/>
            <person name="Molling P."/>
            <person name="Andren O."/>
            <person name="Andersson S.-O."/>
            <person name="Brzuszkiewicz E."/>
            <person name="Poehlein A."/>
            <person name="Al-Zeer M."/>
            <person name="Brinkmann V."/>
            <person name="Scavenius C."/>
            <person name="Nazipi S."/>
            <person name="Soderquist B."/>
            <person name="Bruggemann H."/>
        </authorList>
    </citation>
    <scope>NUCLEOTIDE SEQUENCE [LARGE SCALE GENOMIC DNA]</scope>
    <source>
        <strain evidence="3 5">DSM 753</strain>
    </source>
</reference>
<evidence type="ECO:0000313" key="3">
    <source>
        <dbReference type="EMBL" id="PEQ24721.1"/>
    </source>
</evidence>
<feature type="domain" description="Phosphoadenosine phosphosulphate reductase" evidence="1">
    <location>
        <begin position="22"/>
        <end position="115"/>
    </location>
</feature>
<dbReference type="OrthoDB" id="9774475at2"/>
<dbReference type="HOGENOM" id="CLU_083274_0_0_9"/>
<name>A7VUM6_9FIRM</name>
<dbReference type="SUPFAM" id="SSF52402">
    <property type="entry name" value="Adenine nucleotide alpha hydrolases-like"/>
    <property type="match status" value="1"/>
</dbReference>
<keyword evidence="3" id="KW-0808">Transferase</keyword>
<comment type="caution">
    <text evidence="2">The sequence shown here is derived from an EMBL/GenBank/DDBJ whole genome shotgun (WGS) entry which is preliminary data.</text>
</comment>
<dbReference type="Gene3D" id="3.40.50.620">
    <property type="entry name" value="HUPs"/>
    <property type="match status" value="1"/>
</dbReference>
<dbReference type="InterPro" id="IPR014729">
    <property type="entry name" value="Rossmann-like_a/b/a_fold"/>
</dbReference>
<dbReference type="EMBL" id="ABCB02000019">
    <property type="protein sequence ID" value="EDO60676.1"/>
    <property type="molecule type" value="Genomic_DNA"/>
</dbReference>
<dbReference type="InterPro" id="IPR002500">
    <property type="entry name" value="PAPS_reduct_dom"/>
</dbReference>
<evidence type="ECO:0000313" key="4">
    <source>
        <dbReference type="Proteomes" id="UP000003490"/>
    </source>
</evidence>
<keyword evidence="5" id="KW-1185">Reference proteome</keyword>
<dbReference type="GO" id="GO:0016740">
    <property type="term" value="F:transferase activity"/>
    <property type="evidence" value="ECO:0007669"/>
    <property type="project" value="UniProtKB-KW"/>
</dbReference>
<dbReference type="PANTHER" id="PTHR43196">
    <property type="entry name" value="SULFATE ADENYLYLTRANSFERASE SUBUNIT 2"/>
    <property type="match status" value="1"/>
</dbReference>
<dbReference type="EMBL" id="NOXF01000004">
    <property type="protein sequence ID" value="PEQ24721.1"/>
    <property type="molecule type" value="Genomic_DNA"/>
</dbReference>
<proteinExistence type="predicted"/>
<dbReference type="InterPro" id="IPR050128">
    <property type="entry name" value="Sulfate_adenylyltrnsfr_sub2"/>
</dbReference>
<dbReference type="PANTHER" id="PTHR43196:SF2">
    <property type="entry name" value="PHOSPHOADENOSINE PHOSPHOSULFATE REDUCTASE"/>
    <property type="match status" value="1"/>
</dbReference>
<accession>A7VUM6</accession>
<gene>
    <name evidence="3" type="ORF">CH238_07100</name>
    <name evidence="2" type="ORF">CLOLEP_02273</name>
</gene>
<dbReference type="Proteomes" id="UP000003490">
    <property type="component" value="Unassembled WGS sequence"/>
</dbReference>
<sequence length="280" mass="33069">MGFGGFFCFLQKGGIYKKSTKHVISLSGGKDSTALLLRMLEEKMPVDVILFCDTGLEFPQMYEHLDKVEQYTGRAITRLKPPHSFEYFFYEYSPERKNPALSKYRGLSWPGPKQRWCTGRLKHRVIDAYLKELKQEYHIVQYVGIAADEAHRVREYCYPLVDWGMTEADCLCYCRERGFDWGGLYDVFRRVSCWCCPLQPLSELRKLYALFPELWQKLRAMDAHTWRQFRADYSVRQLELRFQFEQQCWQAGISLTSREFFRLLKEHLQKQEGVGAPSTV</sequence>